<keyword evidence="2" id="KW-1185">Reference proteome</keyword>
<evidence type="ECO:0000313" key="2">
    <source>
        <dbReference type="Proteomes" id="UP000004221"/>
    </source>
</evidence>
<dbReference type="InterPro" id="IPR029058">
    <property type="entry name" value="AB_hydrolase_fold"/>
</dbReference>
<dbReference type="AlphaFoldDB" id="I4EDU7"/>
<dbReference type="EMBL" id="CAGS01000068">
    <property type="protein sequence ID" value="CCF82859.1"/>
    <property type="molecule type" value="Genomic_DNA"/>
</dbReference>
<accession>I4EDU7</accession>
<protein>
    <submittedName>
        <fullName evidence="1">Putative esterase</fullName>
    </submittedName>
</protein>
<proteinExistence type="predicted"/>
<organism evidence="1 2">
    <name type="scientific">Nitrolancea hollandica Lb</name>
    <dbReference type="NCBI Taxonomy" id="1129897"/>
    <lineage>
        <taxon>Bacteria</taxon>
        <taxon>Pseudomonadati</taxon>
        <taxon>Thermomicrobiota</taxon>
        <taxon>Thermomicrobia</taxon>
        <taxon>Sphaerobacterales</taxon>
        <taxon>Sphaerobacterineae</taxon>
        <taxon>Sphaerobacteraceae</taxon>
        <taxon>Nitrolancea</taxon>
    </lineage>
</organism>
<dbReference type="GO" id="GO:0016747">
    <property type="term" value="F:acyltransferase activity, transferring groups other than amino-acyl groups"/>
    <property type="evidence" value="ECO:0007669"/>
    <property type="project" value="TreeGrafter"/>
</dbReference>
<gene>
    <name evidence="1" type="ORF">NITHO_160016</name>
</gene>
<evidence type="ECO:0000313" key="1">
    <source>
        <dbReference type="EMBL" id="CCF82859.1"/>
    </source>
</evidence>
<reference evidence="1 2" key="1">
    <citation type="journal article" date="2012" name="ISME J.">
        <title>Nitrification expanded: discovery, physiology and genomics of a nitrite-oxidizing bacterium from the phylum Chloroflexi.</title>
        <authorList>
            <person name="Sorokin D.Y."/>
            <person name="Lucker S."/>
            <person name="Vejmelkova D."/>
            <person name="Kostrikina N.A."/>
            <person name="Kleerebezem R."/>
            <person name="Rijpstra W.I."/>
            <person name="Damste J.S."/>
            <person name="Le Paslier D."/>
            <person name="Muyzer G."/>
            <person name="Wagner M."/>
            <person name="van Loosdrecht M.C."/>
            <person name="Daims H."/>
        </authorList>
    </citation>
    <scope>NUCLEOTIDE SEQUENCE [LARGE SCALE GENOMIC DNA]</scope>
    <source>
        <strain evidence="2">none</strain>
    </source>
</reference>
<dbReference type="Pfam" id="PF00756">
    <property type="entry name" value="Esterase"/>
    <property type="match status" value="1"/>
</dbReference>
<sequence>MPGNLPRFKSQRIRNRSRRRRIAAGILVIAVVLMGYGYSAGWDQFFHYRRMPFQGREVERQIIHSLSARDGADAHTPRALNGVDLATLPDGRVLSAAIDSPTLGRSLAYRVYLPPGYDDPRVSGLRYPVMYLLHGAPGGDGDWVNGASADQTADALIKTGTIPPMILVMPDGSLGNPHHDTQWGNSPVTGERVEDALVQDLIPAIDRTYRTLATAQDRAIGGNSSGGYGAVNIALHHPDRFSVAVALSGYFRADRTNDDRDIWGNAAARRENSPIALLDHQPLHIDIIAGRDDHDYLQDSRVFAKALAAHGIDHQLRIYSGGHSWEFWRDHLSGALRYVSRHLAAPTPEHS</sequence>
<dbReference type="PANTHER" id="PTHR48098">
    <property type="entry name" value="ENTEROCHELIN ESTERASE-RELATED"/>
    <property type="match status" value="1"/>
</dbReference>
<dbReference type="InterPro" id="IPR050583">
    <property type="entry name" value="Mycobacterial_A85_antigen"/>
</dbReference>
<name>I4EDU7_9BACT</name>
<comment type="caution">
    <text evidence="1">The sequence shown here is derived from an EMBL/GenBank/DDBJ whole genome shotgun (WGS) entry which is preliminary data.</text>
</comment>
<dbReference type="InterPro" id="IPR000801">
    <property type="entry name" value="Esterase-like"/>
</dbReference>
<dbReference type="Gene3D" id="3.40.50.1820">
    <property type="entry name" value="alpha/beta hydrolase"/>
    <property type="match status" value="1"/>
</dbReference>
<dbReference type="Proteomes" id="UP000004221">
    <property type="component" value="Unassembled WGS sequence"/>
</dbReference>
<dbReference type="SUPFAM" id="SSF53474">
    <property type="entry name" value="alpha/beta-Hydrolases"/>
    <property type="match status" value="1"/>
</dbReference>
<dbReference type="PANTHER" id="PTHR48098:SF1">
    <property type="entry name" value="DIACYLGLYCEROL ACYLTRANSFERASE_MYCOLYLTRANSFERASE AG85A"/>
    <property type="match status" value="1"/>
</dbReference>